<dbReference type="Pfam" id="PF24883">
    <property type="entry name" value="NPHP3_N"/>
    <property type="match status" value="1"/>
</dbReference>
<feature type="repeat" description="WD" evidence="3">
    <location>
        <begin position="856"/>
        <end position="897"/>
    </location>
</feature>
<evidence type="ECO:0000256" key="3">
    <source>
        <dbReference type="PROSITE-ProRule" id="PRU00221"/>
    </source>
</evidence>
<dbReference type="InterPro" id="IPR001680">
    <property type="entry name" value="WD40_rpt"/>
</dbReference>
<dbReference type="SUPFAM" id="SSF52540">
    <property type="entry name" value="P-loop containing nucleoside triphosphate hydrolases"/>
    <property type="match status" value="1"/>
</dbReference>
<dbReference type="InterPro" id="IPR036322">
    <property type="entry name" value="WD40_repeat_dom_sf"/>
</dbReference>
<dbReference type="Pfam" id="PF23414">
    <property type="entry name" value="Beta-prop_EML_2"/>
    <property type="match status" value="1"/>
</dbReference>
<dbReference type="AlphaFoldDB" id="A0A0D0B0G5"/>
<feature type="repeat" description="WD" evidence="3">
    <location>
        <begin position="813"/>
        <end position="848"/>
    </location>
</feature>
<feature type="repeat" description="WD" evidence="3">
    <location>
        <begin position="1114"/>
        <end position="1155"/>
    </location>
</feature>
<dbReference type="PRINTS" id="PR00320">
    <property type="entry name" value="GPROTEINBRPT"/>
</dbReference>
<reference evidence="6 7" key="1">
    <citation type="submission" date="2014-04" db="EMBL/GenBank/DDBJ databases">
        <title>Evolutionary Origins and Diversification of the Mycorrhizal Mutualists.</title>
        <authorList>
            <consortium name="DOE Joint Genome Institute"/>
            <consortium name="Mycorrhizal Genomics Consortium"/>
            <person name="Kohler A."/>
            <person name="Kuo A."/>
            <person name="Nagy L.G."/>
            <person name="Floudas D."/>
            <person name="Copeland A."/>
            <person name="Barry K.W."/>
            <person name="Cichocki N."/>
            <person name="Veneault-Fourrey C."/>
            <person name="LaButti K."/>
            <person name="Lindquist E.A."/>
            <person name="Lipzen A."/>
            <person name="Lundell T."/>
            <person name="Morin E."/>
            <person name="Murat C."/>
            <person name="Riley R."/>
            <person name="Ohm R."/>
            <person name="Sun H."/>
            <person name="Tunlid A."/>
            <person name="Henrissat B."/>
            <person name="Grigoriev I.V."/>
            <person name="Hibbett D.S."/>
            <person name="Martin F."/>
        </authorList>
    </citation>
    <scope>NUCLEOTIDE SEQUENCE [LARGE SCALE GENOMIC DNA]</scope>
    <source>
        <strain evidence="6 7">FD-317 M1</strain>
    </source>
</reference>
<dbReference type="Gene3D" id="2.130.10.10">
    <property type="entry name" value="YVTN repeat-like/Quinoprotein amine dehydrogenase"/>
    <property type="match status" value="7"/>
</dbReference>
<dbReference type="EMBL" id="KN834797">
    <property type="protein sequence ID" value="KIK56525.1"/>
    <property type="molecule type" value="Genomic_DNA"/>
</dbReference>
<dbReference type="InterPro" id="IPR055442">
    <property type="entry name" value="Beta-prop_EML-like_2nd"/>
</dbReference>
<dbReference type="PROSITE" id="PS50294">
    <property type="entry name" value="WD_REPEATS_REGION"/>
    <property type="match status" value="14"/>
</dbReference>
<dbReference type="PROSITE" id="PS00678">
    <property type="entry name" value="WD_REPEATS_1"/>
    <property type="match status" value="10"/>
</dbReference>
<keyword evidence="7" id="KW-1185">Reference proteome</keyword>
<feature type="domain" description="Nephrocystin 3-like N-terminal" evidence="5">
    <location>
        <begin position="13"/>
        <end position="169"/>
    </location>
</feature>
<feature type="non-terminal residue" evidence="6">
    <location>
        <position position="1"/>
    </location>
</feature>
<dbReference type="PROSITE" id="PS50082">
    <property type="entry name" value="WD_REPEATS_2"/>
    <property type="match status" value="15"/>
</dbReference>
<feature type="repeat" description="WD" evidence="3">
    <location>
        <begin position="727"/>
        <end position="768"/>
    </location>
</feature>
<evidence type="ECO:0000256" key="1">
    <source>
        <dbReference type="ARBA" id="ARBA00022574"/>
    </source>
</evidence>
<dbReference type="InterPro" id="IPR019775">
    <property type="entry name" value="WD40_repeat_CS"/>
</dbReference>
<dbReference type="InterPro" id="IPR020472">
    <property type="entry name" value="WD40_PAC1"/>
</dbReference>
<protein>
    <recommendedName>
        <fullName evidence="8">NACHT domain-containing protein</fullName>
    </recommendedName>
</protein>
<accession>A0A0D0B0G5</accession>
<evidence type="ECO:0000313" key="6">
    <source>
        <dbReference type="EMBL" id="KIK56525.1"/>
    </source>
</evidence>
<feature type="repeat" description="WD" evidence="3">
    <location>
        <begin position="942"/>
        <end position="983"/>
    </location>
</feature>
<dbReference type="PANTHER" id="PTHR19879">
    <property type="entry name" value="TRANSCRIPTION INITIATION FACTOR TFIID"/>
    <property type="match status" value="1"/>
</dbReference>
<dbReference type="CDD" id="cd00200">
    <property type="entry name" value="WD40"/>
    <property type="match status" value="2"/>
</dbReference>
<feature type="repeat" description="WD" evidence="3">
    <location>
        <begin position="899"/>
        <end position="940"/>
    </location>
</feature>
<evidence type="ECO:0000259" key="4">
    <source>
        <dbReference type="Pfam" id="PF23414"/>
    </source>
</evidence>
<dbReference type="Proteomes" id="UP000053593">
    <property type="component" value="Unassembled WGS sequence"/>
</dbReference>
<evidence type="ECO:0008006" key="8">
    <source>
        <dbReference type="Google" id="ProtNLM"/>
    </source>
</evidence>
<name>A0A0D0B0G5_9AGAR</name>
<dbReference type="SUPFAM" id="SSF50978">
    <property type="entry name" value="WD40 repeat-like"/>
    <property type="match status" value="2"/>
</dbReference>
<feature type="non-terminal residue" evidence="6">
    <location>
        <position position="1192"/>
    </location>
</feature>
<sequence>CMKGTRVIILNDLCQWVLKPDSRMAWIHGLAGSGKSAIAVTFAEKLRDIKGKVTLALTFHCVKGQETSSTSNLVPTIGYHLAKIYPEYAKAVLDILENDVSLHVDRVPLEEQLSIFCKPMYQIGMLKPTVIIIDGLDEWGTPMEQHILLDQLQDQLSKIKWIRVVVMSRPNREIQKAIQKMKGLQSFDLNVDYTAHQDIEIFFRQRFKYWDDNEISEIDINNLISKADGLFIWANTAMEFIAESGLDMAGNIQVVLQSKGHDSENEHPHATLYNLYAEILRQNFTSKQSQQQYRLIIGTIISSYEPLTIDALKTMLQLGTNVTHPVVQRVIDILKAVLYFSNGKVCYHLSLAEFVGSAQCPTEFRIQKTSQHQNLAKICMKVLIEELRFNICNLETSSIPNRKISDLKNRINHKISSQLQYSARWWAHHVGNAEVTDTIVKRVRELTSNFQLIWWLECMSLMGEISRVLVSTSEIMKWAVNLKDIHLVKRMQELRQFVNVFSVALHESTPHLYVSACALLPLKSTLREYNIIPSRKVVKVTRGGHAGKWEKILNVIETESVVTSVAYSPNGQYVVSSSWDNTARIWNAQTGLEMREPLKGHTNRVTSVAYSPNGQYVVTGSYDKTVRIWNAQTDLPVGKPLKGHTNSIASVAYSPDGQYVVSGSLDETVRIWNVQTGLQILEPLKGHTNWITSVVYSPDGQYVVSGSYDNTVRIWNTQTGVQVGEPLNGHTDGVTSVAYSPDGHYVVSGSRDKAVIIWNAQTGQQVGEPIKIHTDCISSVAYSPDGQYVVSGSWDKTARIWNVQTGVQVGEPLKGHTNYITLVAYSPDGQHVVSGSFDNAIRVWSAETHLQIGHSLKGSTLSVTSAEYLSDGQYMVPGSSDEIVRNWNTQTSLQIGKLQKNSTDSITSVAYSPDGQHVISGSVNKMLRAWSVETGLQVQKLLKGHTDSVTSVAYSPDGQYLVSGSNDETIRIWNAKAGLQVQEPFKGHTDKVTSVAYSPNGQYVLSGSCDKTVRIWNVQTGLQVGESLKGHTSSVTSVAYSPDGQYVISGSYDKTVRIWTVDSGLQVGEPLKGHTHLVTSVEYSPDGQYVVSGSADETIRIWNAQTGLQVRKTLKGHTSYVSSVAYSPDGQCVVSGSYDETVRIWNTQTGLQIGQPLKGHTDWVTTVAYSPNGLYVVSGSNDNTVRIWNAQT</sequence>
<feature type="repeat" description="WD" evidence="3">
    <location>
        <begin position="641"/>
        <end position="682"/>
    </location>
</feature>
<proteinExistence type="predicted"/>
<feature type="repeat" description="WD" evidence="3">
    <location>
        <begin position="555"/>
        <end position="596"/>
    </location>
</feature>
<keyword evidence="1 3" id="KW-0853">WD repeat</keyword>
<organism evidence="6 7">
    <name type="scientific">Collybiopsis luxurians FD-317 M1</name>
    <dbReference type="NCBI Taxonomy" id="944289"/>
    <lineage>
        <taxon>Eukaryota</taxon>
        <taxon>Fungi</taxon>
        <taxon>Dikarya</taxon>
        <taxon>Basidiomycota</taxon>
        <taxon>Agaricomycotina</taxon>
        <taxon>Agaricomycetes</taxon>
        <taxon>Agaricomycetidae</taxon>
        <taxon>Agaricales</taxon>
        <taxon>Marasmiineae</taxon>
        <taxon>Omphalotaceae</taxon>
        <taxon>Collybiopsis</taxon>
        <taxon>Collybiopsis luxurians</taxon>
    </lineage>
</organism>
<feature type="repeat" description="WD" evidence="3">
    <location>
        <begin position="598"/>
        <end position="633"/>
    </location>
</feature>
<evidence type="ECO:0000256" key="2">
    <source>
        <dbReference type="ARBA" id="ARBA00022737"/>
    </source>
</evidence>
<dbReference type="Pfam" id="PF00400">
    <property type="entry name" value="WD40"/>
    <property type="match status" value="10"/>
</dbReference>
<feature type="repeat" description="WD" evidence="3">
    <location>
        <begin position="1071"/>
        <end position="1112"/>
    </location>
</feature>
<dbReference type="InterPro" id="IPR056884">
    <property type="entry name" value="NPHP3-like_N"/>
</dbReference>
<dbReference type="PANTHER" id="PTHR19879:SF9">
    <property type="entry name" value="TRANSCRIPTION INITIATION FACTOR TFIID SUBUNIT 5"/>
    <property type="match status" value="1"/>
</dbReference>
<feature type="repeat" description="WD" evidence="3">
    <location>
        <begin position="684"/>
        <end position="725"/>
    </location>
</feature>
<dbReference type="HOGENOM" id="CLU_000288_6_3_1"/>
<keyword evidence="2" id="KW-0677">Repeat</keyword>
<feature type="repeat" description="WD" evidence="3">
    <location>
        <begin position="1028"/>
        <end position="1069"/>
    </location>
</feature>
<dbReference type="SUPFAM" id="SSF50998">
    <property type="entry name" value="Quinoprotein alcohol dehydrogenase-like"/>
    <property type="match status" value="1"/>
</dbReference>
<dbReference type="InterPro" id="IPR015943">
    <property type="entry name" value="WD40/YVTN_repeat-like_dom_sf"/>
</dbReference>
<dbReference type="OrthoDB" id="538223at2759"/>
<feature type="repeat" description="WD" evidence="3">
    <location>
        <begin position="770"/>
        <end position="811"/>
    </location>
</feature>
<feature type="repeat" description="WD" evidence="3">
    <location>
        <begin position="985"/>
        <end position="1026"/>
    </location>
</feature>
<gene>
    <name evidence="6" type="ORF">GYMLUDRAFT_106290</name>
</gene>
<dbReference type="Gene3D" id="3.40.50.300">
    <property type="entry name" value="P-loop containing nucleotide triphosphate hydrolases"/>
    <property type="match status" value="1"/>
</dbReference>
<dbReference type="InterPro" id="IPR011047">
    <property type="entry name" value="Quinoprotein_ADH-like_sf"/>
</dbReference>
<evidence type="ECO:0000259" key="5">
    <source>
        <dbReference type="Pfam" id="PF24883"/>
    </source>
</evidence>
<evidence type="ECO:0000313" key="7">
    <source>
        <dbReference type="Proteomes" id="UP000053593"/>
    </source>
</evidence>
<feature type="repeat" description="WD" evidence="3">
    <location>
        <begin position="1157"/>
        <end position="1192"/>
    </location>
</feature>
<feature type="domain" description="EML-like second beta-propeller" evidence="4">
    <location>
        <begin position="608"/>
        <end position="769"/>
    </location>
</feature>
<dbReference type="InterPro" id="IPR027417">
    <property type="entry name" value="P-loop_NTPase"/>
</dbReference>
<dbReference type="SMART" id="SM00320">
    <property type="entry name" value="WD40"/>
    <property type="match status" value="15"/>
</dbReference>